<accession>A0A3G5A2A8</accession>
<proteinExistence type="predicted"/>
<name>A0A3G5A2A8_9VIRU</name>
<organism evidence="1">
    <name type="scientific">Gaeavirus sp</name>
    <dbReference type="NCBI Taxonomy" id="2487767"/>
    <lineage>
        <taxon>Viruses</taxon>
        <taxon>Varidnaviria</taxon>
        <taxon>Bamfordvirae</taxon>
        <taxon>Nucleocytoviricota</taxon>
        <taxon>Megaviricetes</taxon>
        <taxon>Imitervirales</taxon>
        <taxon>Mimiviridae</taxon>
        <taxon>Klosneuvirinae</taxon>
    </lineage>
</organism>
<protein>
    <submittedName>
        <fullName evidence="1">Uncharacterized protein</fullName>
    </submittedName>
</protein>
<dbReference type="EMBL" id="MK072201">
    <property type="protein sequence ID" value="AYV79973.1"/>
    <property type="molecule type" value="Genomic_DNA"/>
</dbReference>
<evidence type="ECO:0000313" key="1">
    <source>
        <dbReference type="EMBL" id="AYV79973.1"/>
    </source>
</evidence>
<gene>
    <name evidence="1" type="ORF">Gaeavirus3_27</name>
</gene>
<reference evidence="1" key="1">
    <citation type="submission" date="2018-10" db="EMBL/GenBank/DDBJ databases">
        <title>Hidden diversity of soil giant viruses.</title>
        <authorList>
            <person name="Schulz F."/>
            <person name="Alteio L."/>
            <person name="Goudeau D."/>
            <person name="Ryan E.M."/>
            <person name="Malmstrom R.R."/>
            <person name="Blanchard J."/>
            <person name="Woyke T."/>
        </authorList>
    </citation>
    <scope>NUCLEOTIDE SEQUENCE</scope>
    <source>
        <strain evidence="1">GAV1</strain>
    </source>
</reference>
<sequence>MTDNTVEETRVAMEAGLVLHEKYENSLNDEVINHQYELSKKLDNAKIIEKLLACYNDNIKTTKDIARNDSNID</sequence>